<keyword evidence="4" id="KW-1185">Reference proteome</keyword>
<evidence type="ECO:0000313" key="3">
    <source>
        <dbReference type="EMBL" id="KAK9794330.1"/>
    </source>
</evidence>
<dbReference type="SUPFAM" id="SSF52833">
    <property type="entry name" value="Thioredoxin-like"/>
    <property type="match status" value="1"/>
</dbReference>
<accession>A0AAW1NUK8</accession>
<organism evidence="3 4">
    <name type="scientific">Symbiochloris irregularis</name>
    <dbReference type="NCBI Taxonomy" id="706552"/>
    <lineage>
        <taxon>Eukaryota</taxon>
        <taxon>Viridiplantae</taxon>
        <taxon>Chlorophyta</taxon>
        <taxon>core chlorophytes</taxon>
        <taxon>Trebouxiophyceae</taxon>
        <taxon>Trebouxiales</taxon>
        <taxon>Trebouxiaceae</taxon>
        <taxon>Symbiochloris</taxon>
    </lineage>
</organism>
<feature type="domain" description="Thioredoxin" evidence="2">
    <location>
        <begin position="74"/>
        <end position="155"/>
    </location>
</feature>
<dbReference type="InterPro" id="IPR013766">
    <property type="entry name" value="Thioredoxin_domain"/>
</dbReference>
<dbReference type="InterPro" id="IPR036249">
    <property type="entry name" value="Thioredoxin-like_sf"/>
</dbReference>
<name>A0AAW1NUK8_9CHLO</name>
<dbReference type="Pfam" id="PF00085">
    <property type="entry name" value="Thioredoxin"/>
    <property type="match status" value="1"/>
</dbReference>
<evidence type="ECO:0000259" key="2">
    <source>
        <dbReference type="Pfam" id="PF00085"/>
    </source>
</evidence>
<sequence length="213" mass="24562">MEAVVQQAIHDQVLSAARAAEDQLDSQLHALNKLDEDDMEEMRRKRLEQMKIIAKKKQEWMNKGHGEYREIDGEKNFFSEMKGEARLVCHFFRNNWPCKVIDRHLETLAKTHLETKFIRIHAEKSPFLVERLKIWMLPTLALIKNEKTVDYVVGFDDLGGKDDFSTNDLAMRLCAAGVLSEDKMHKPAPAPARNIRQGGQPSKDPDDEDSDFE</sequence>
<dbReference type="EMBL" id="JALJOQ010000140">
    <property type="protein sequence ID" value="KAK9794330.1"/>
    <property type="molecule type" value="Genomic_DNA"/>
</dbReference>
<proteinExistence type="predicted"/>
<evidence type="ECO:0000256" key="1">
    <source>
        <dbReference type="SAM" id="MobiDB-lite"/>
    </source>
</evidence>
<evidence type="ECO:0000313" key="4">
    <source>
        <dbReference type="Proteomes" id="UP001465755"/>
    </source>
</evidence>
<feature type="region of interest" description="Disordered" evidence="1">
    <location>
        <begin position="184"/>
        <end position="213"/>
    </location>
</feature>
<dbReference type="PANTHER" id="PTHR21148">
    <property type="entry name" value="THIOREDOXIN DOMAIN-CONTAINING PROTEIN 9"/>
    <property type="match status" value="1"/>
</dbReference>
<dbReference type="CDD" id="cd02989">
    <property type="entry name" value="Phd_like_TxnDC9"/>
    <property type="match status" value="1"/>
</dbReference>
<dbReference type="Proteomes" id="UP001465755">
    <property type="component" value="Unassembled WGS sequence"/>
</dbReference>
<comment type="caution">
    <text evidence="3">The sequence shown here is derived from an EMBL/GenBank/DDBJ whole genome shotgun (WGS) entry which is preliminary data.</text>
</comment>
<gene>
    <name evidence="3" type="ORF">WJX73_000880</name>
</gene>
<dbReference type="AlphaFoldDB" id="A0AAW1NUK8"/>
<protein>
    <recommendedName>
        <fullName evidence="2">Thioredoxin domain-containing protein</fullName>
    </recommendedName>
</protein>
<dbReference type="Gene3D" id="3.40.30.10">
    <property type="entry name" value="Glutaredoxin"/>
    <property type="match status" value="1"/>
</dbReference>
<reference evidence="3 4" key="1">
    <citation type="journal article" date="2024" name="Nat. Commun.">
        <title>Phylogenomics reveals the evolutionary origins of lichenization in chlorophyte algae.</title>
        <authorList>
            <person name="Puginier C."/>
            <person name="Libourel C."/>
            <person name="Otte J."/>
            <person name="Skaloud P."/>
            <person name="Haon M."/>
            <person name="Grisel S."/>
            <person name="Petersen M."/>
            <person name="Berrin J.G."/>
            <person name="Delaux P.M."/>
            <person name="Dal Grande F."/>
            <person name="Keller J."/>
        </authorList>
    </citation>
    <scope>NUCLEOTIDE SEQUENCE [LARGE SCALE GENOMIC DNA]</scope>
    <source>
        <strain evidence="3 4">SAG 2036</strain>
    </source>
</reference>